<evidence type="ECO:0000313" key="11">
    <source>
        <dbReference type="Proteomes" id="UP000034054"/>
    </source>
</evidence>
<evidence type="ECO:0000256" key="1">
    <source>
        <dbReference type="ARBA" id="ARBA00004141"/>
    </source>
</evidence>
<dbReference type="InterPro" id="IPR006667">
    <property type="entry name" value="SLC41_membr_dom"/>
</dbReference>
<sequence>MYPKPKTIYADDDTESVRLLLRLRVPPLALGLFLGLGISILTSRFEEVLKTNVHVVFFLPFIVYIAAAVGAQTQAIYSRDLKSNHAKLRNYLLKEPLLGLCLGAIFGLICLFIVNAWLDDMKLALAVGLSMFITVTVAPIVALLITELLNDLHEDPAVGAAPIATVIQDMTSIVIYGIITSAIIL</sequence>
<evidence type="ECO:0000256" key="5">
    <source>
        <dbReference type="ARBA" id="ARBA00022842"/>
    </source>
</evidence>
<dbReference type="GO" id="GO:0008324">
    <property type="term" value="F:monoatomic cation transmembrane transporter activity"/>
    <property type="evidence" value="ECO:0007669"/>
    <property type="project" value="InterPro"/>
</dbReference>
<keyword evidence="7 8" id="KW-0472">Membrane</keyword>
<evidence type="ECO:0000256" key="6">
    <source>
        <dbReference type="ARBA" id="ARBA00022989"/>
    </source>
</evidence>
<feature type="domain" description="SLC41A/MgtE integral membrane" evidence="9">
    <location>
        <begin position="60"/>
        <end position="177"/>
    </location>
</feature>
<comment type="caution">
    <text evidence="10">The sequence shown here is derived from an EMBL/GenBank/DDBJ whole genome shotgun (WGS) entry which is preliminary data.</text>
</comment>
<gene>
    <name evidence="10" type="ORF">UY76_C0021G0010</name>
</gene>
<organism evidence="10 11">
    <name type="scientific">Candidatus Uhrbacteria bacterium GW2011_GWA2_52_8d</name>
    <dbReference type="NCBI Taxonomy" id="1618979"/>
    <lineage>
        <taxon>Bacteria</taxon>
        <taxon>Candidatus Uhriibacteriota</taxon>
    </lineage>
</organism>
<name>A0A0G2AJ90_9BACT</name>
<dbReference type="PANTHER" id="PTHR41394:SF5">
    <property type="entry name" value="SLC41A_MGTE INTEGRAL MEMBRANE DOMAIN-CONTAINING PROTEIN"/>
    <property type="match status" value="1"/>
</dbReference>
<reference evidence="10 11" key="1">
    <citation type="journal article" date="2015" name="Nature">
        <title>rRNA introns, odd ribosomes, and small enigmatic genomes across a large radiation of phyla.</title>
        <authorList>
            <person name="Brown C.T."/>
            <person name="Hug L.A."/>
            <person name="Thomas B.C."/>
            <person name="Sharon I."/>
            <person name="Castelle C.J."/>
            <person name="Singh A."/>
            <person name="Wilkins M.J."/>
            <person name="Williams K.H."/>
            <person name="Banfield J.F."/>
        </authorList>
    </citation>
    <scope>NUCLEOTIDE SEQUENCE [LARGE SCALE GENOMIC DNA]</scope>
</reference>
<dbReference type="Proteomes" id="UP000034054">
    <property type="component" value="Unassembled WGS sequence"/>
</dbReference>
<feature type="transmembrane region" description="Helical" evidence="8">
    <location>
        <begin position="125"/>
        <end position="145"/>
    </location>
</feature>
<keyword evidence="3" id="KW-0813">Transport</keyword>
<evidence type="ECO:0000256" key="8">
    <source>
        <dbReference type="SAM" id="Phobius"/>
    </source>
</evidence>
<keyword evidence="4 8" id="KW-0812">Transmembrane</keyword>
<dbReference type="Gene3D" id="1.10.357.20">
    <property type="entry name" value="SLC41 divalent cation transporters, integral membrane domain"/>
    <property type="match status" value="1"/>
</dbReference>
<dbReference type="PANTHER" id="PTHR41394">
    <property type="entry name" value="MAGNESIUM TRANSPORTER MGTE"/>
    <property type="match status" value="1"/>
</dbReference>
<evidence type="ECO:0000256" key="3">
    <source>
        <dbReference type="ARBA" id="ARBA00022448"/>
    </source>
</evidence>
<keyword evidence="5" id="KW-0460">Magnesium</keyword>
<proteinExistence type="inferred from homology"/>
<evidence type="ECO:0000256" key="2">
    <source>
        <dbReference type="ARBA" id="ARBA00009749"/>
    </source>
</evidence>
<dbReference type="AlphaFoldDB" id="A0A0G2AJ90"/>
<evidence type="ECO:0000313" key="10">
    <source>
        <dbReference type="EMBL" id="KKW32639.1"/>
    </source>
</evidence>
<dbReference type="Pfam" id="PF01769">
    <property type="entry name" value="MgtE"/>
    <property type="match status" value="1"/>
</dbReference>
<feature type="transmembrane region" description="Helical" evidence="8">
    <location>
        <begin position="55"/>
        <end position="77"/>
    </location>
</feature>
<comment type="similarity">
    <text evidence="2">Belongs to the SLC41A transporter family.</text>
</comment>
<keyword evidence="6 8" id="KW-1133">Transmembrane helix</keyword>
<accession>A0A0G2AJ90</accession>
<dbReference type="EMBL" id="LCRH01000021">
    <property type="protein sequence ID" value="KKW32639.1"/>
    <property type="molecule type" value="Genomic_DNA"/>
</dbReference>
<comment type="subcellular location">
    <subcellularLocation>
        <location evidence="1">Membrane</location>
        <topology evidence="1">Multi-pass membrane protein</topology>
    </subcellularLocation>
</comment>
<feature type="transmembrane region" description="Helical" evidence="8">
    <location>
        <begin position="157"/>
        <end position="179"/>
    </location>
</feature>
<dbReference type="InterPro" id="IPR036739">
    <property type="entry name" value="SLC41_membr_dom_sf"/>
</dbReference>
<protein>
    <submittedName>
        <fullName evidence="10">CBS domain pair family protein</fullName>
    </submittedName>
</protein>
<evidence type="ECO:0000256" key="7">
    <source>
        <dbReference type="ARBA" id="ARBA00023136"/>
    </source>
</evidence>
<dbReference type="SUPFAM" id="SSF161093">
    <property type="entry name" value="MgtE membrane domain-like"/>
    <property type="match status" value="1"/>
</dbReference>
<dbReference type="GO" id="GO:0016020">
    <property type="term" value="C:membrane"/>
    <property type="evidence" value="ECO:0007669"/>
    <property type="project" value="UniProtKB-SubCell"/>
</dbReference>
<feature type="transmembrane region" description="Helical" evidence="8">
    <location>
        <begin position="97"/>
        <end position="118"/>
    </location>
</feature>
<evidence type="ECO:0000259" key="9">
    <source>
        <dbReference type="Pfam" id="PF01769"/>
    </source>
</evidence>
<feature type="transmembrane region" description="Helical" evidence="8">
    <location>
        <begin position="25"/>
        <end position="43"/>
    </location>
</feature>
<evidence type="ECO:0000256" key="4">
    <source>
        <dbReference type="ARBA" id="ARBA00022692"/>
    </source>
</evidence>